<feature type="region of interest" description="Disordered" evidence="1">
    <location>
        <begin position="1"/>
        <end position="58"/>
    </location>
</feature>
<evidence type="ECO:0000313" key="2">
    <source>
        <dbReference type="EMBL" id="SOQ57217.1"/>
    </source>
</evidence>
<sequence>MATPALGERFKTSNHHPPLLNPPLLATGWRRRRPIPGEHRPPRPLPHTPAHPAHPRANPATPPACLLYSLAHYHPLGTRLSWVFRFFCAINSAVRYLQGCEAVKGYSNVGRRCWCGGRLGGQW</sequence>
<name>A0A2H1WW55_SPOFR</name>
<accession>A0A2H1WW55</accession>
<proteinExistence type="predicted"/>
<feature type="compositionally biased region" description="Low complexity" evidence="1">
    <location>
        <begin position="15"/>
        <end position="25"/>
    </location>
</feature>
<dbReference type="AlphaFoldDB" id="A0A2H1WW55"/>
<gene>
    <name evidence="2" type="ORF">SFRICE_009297</name>
</gene>
<evidence type="ECO:0000256" key="1">
    <source>
        <dbReference type="SAM" id="MobiDB-lite"/>
    </source>
</evidence>
<protein>
    <submittedName>
        <fullName evidence="2">SFRICE_009297</fullName>
    </submittedName>
</protein>
<organism evidence="2">
    <name type="scientific">Spodoptera frugiperda</name>
    <name type="common">Fall armyworm</name>
    <dbReference type="NCBI Taxonomy" id="7108"/>
    <lineage>
        <taxon>Eukaryota</taxon>
        <taxon>Metazoa</taxon>
        <taxon>Ecdysozoa</taxon>
        <taxon>Arthropoda</taxon>
        <taxon>Hexapoda</taxon>
        <taxon>Insecta</taxon>
        <taxon>Pterygota</taxon>
        <taxon>Neoptera</taxon>
        <taxon>Endopterygota</taxon>
        <taxon>Lepidoptera</taxon>
        <taxon>Glossata</taxon>
        <taxon>Ditrysia</taxon>
        <taxon>Noctuoidea</taxon>
        <taxon>Noctuidae</taxon>
        <taxon>Amphipyrinae</taxon>
        <taxon>Spodoptera</taxon>
    </lineage>
</organism>
<dbReference type="EMBL" id="ODYU01011468">
    <property type="protein sequence ID" value="SOQ57217.1"/>
    <property type="molecule type" value="Genomic_DNA"/>
</dbReference>
<reference evidence="2" key="1">
    <citation type="submission" date="2016-07" db="EMBL/GenBank/DDBJ databases">
        <authorList>
            <person name="Bretaudeau A."/>
        </authorList>
    </citation>
    <scope>NUCLEOTIDE SEQUENCE</scope>
    <source>
        <strain evidence="2">Rice</strain>
        <tissue evidence="2">Whole body</tissue>
    </source>
</reference>